<feature type="active site" description="Charge relay system" evidence="5">
    <location>
        <position position="467"/>
    </location>
</feature>
<dbReference type="InterPro" id="IPR015500">
    <property type="entry name" value="Peptidase_S8_subtilisin-rel"/>
</dbReference>
<evidence type="ECO:0000313" key="10">
    <source>
        <dbReference type="EMBL" id="QFZ21146.1"/>
    </source>
</evidence>
<evidence type="ECO:0000256" key="4">
    <source>
        <dbReference type="ARBA" id="ARBA00022825"/>
    </source>
</evidence>
<dbReference type="PROSITE" id="PS51892">
    <property type="entry name" value="SUBTILASE"/>
    <property type="match status" value="1"/>
</dbReference>
<feature type="signal peptide" evidence="8">
    <location>
        <begin position="1"/>
        <end position="24"/>
    </location>
</feature>
<dbReference type="GO" id="GO:0006508">
    <property type="term" value="P:proteolysis"/>
    <property type="evidence" value="ECO:0007669"/>
    <property type="project" value="UniProtKB-KW"/>
</dbReference>
<dbReference type="InterPro" id="IPR036852">
    <property type="entry name" value="Peptidase_S8/S53_dom_sf"/>
</dbReference>
<dbReference type="PANTHER" id="PTHR43806">
    <property type="entry name" value="PEPTIDASE S8"/>
    <property type="match status" value="1"/>
</dbReference>
<dbReference type="AlphaFoldDB" id="A0A5Q0H4J3"/>
<keyword evidence="11" id="KW-1185">Reference proteome</keyword>
<evidence type="ECO:0000259" key="9">
    <source>
        <dbReference type="Pfam" id="PF00082"/>
    </source>
</evidence>
<evidence type="ECO:0000256" key="1">
    <source>
        <dbReference type="ARBA" id="ARBA00011073"/>
    </source>
</evidence>
<keyword evidence="4 5" id="KW-0720">Serine protease</keyword>
<dbReference type="GO" id="GO:0004252">
    <property type="term" value="F:serine-type endopeptidase activity"/>
    <property type="evidence" value="ECO:0007669"/>
    <property type="project" value="UniProtKB-UniRule"/>
</dbReference>
<dbReference type="PROSITE" id="PS00136">
    <property type="entry name" value="SUBTILASE_ASP"/>
    <property type="match status" value="1"/>
</dbReference>
<feature type="region of interest" description="Disordered" evidence="7">
    <location>
        <begin position="327"/>
        <end position="353"/>
    </location>
</feature>
<dbReference type="PRINTS" id="PR00723">
    <property type="entry name" value="SUBTILISIN"/>
</dbReference>
<dbReference type="EMBL" id="CP034550">
    <property type="protein sequence ID" value="QFZ21146.1"/>
    <property type="molecule type" value="Genomic_DNA"/>
</dbReference>
<gene>
    <name evidence="10" type="ORF">EKG83_30525</name>
</gene>
<dbReference type="InterPro" id="IPR023828">
    <property type="entry name" value="Peptidase_S8_Ser-AS"/>
</dbReference>
<dbReference type="Proteomes" id="UP000325787">
    <property type="component" value="Chromosome"/>
</dbReference>
<feature type="region of interest" description="Disordered" evidence="7">
    <location>
        <begin position="97"/>
        <end position="138"/>
    </location>
</feature>
<dbReference type="PANTHER" id="PTHR43806:SF11">
    <property type="entry name" value="CEREVISIN-RELATED"/>
    <property type="match status" value="1"/>
</dbReference>
<feature type="active site" description="Charge relay system" evidence="5">
    <location>
        <position position="216"/>
    </location>
</feature>
<feature type="compositionally biased region" description="Basic and acidic residues" evidence="7">
    <location>
        <begin position="329"/>
        <end position="338"/>
    </location>
</feature>
<feature type="domain" description="Peptidase S8/S53" evidence="9">
    <location>
        <begin position="160"/>
        <end position="549"/>
    </location>
</feature>
<feature type="chain" id="PRO_5039433701" evidence="8">
    <location>
        <begin position="25"/>
        <end position="566"/>
    </location>
</feature>
<dbReference type="InterPro" id="IPR022398">
    <property type="entry name" value="Peptidase_S8_His-AS"/>
</dbReference>
<dbReference type="InterPro" id="IPR000209">
    <property type="entry name" value="Peptidase_S8/S53_dom"/>
</dbReference>
<keyword evidence="3 5" id="KW-0378">Hydrolase</keyword>
<name>A0A5Q0H4J3_SACSY</name>
<evidence type="ECO:0000256" key="2">
    <source>
        <dbReference type="ARBA" id="ARBA00022670"/>
    </source>
</evidence>
<keyword evidence="8" id="KW-0732">Signal</keyword>
<evidence type="ECO:0000256" key="8">
    <source>
        <dbReference type="SAM" id="SignalP"/>
    </source>
</evidence>
<dbReference type="Gene3D" id="3.40.50.200">
    <property type="entry name" value="Peptidase S8/S53 domain"/>
    <property type="match status" value="1"/>
</dbReference>
<comment type="similarity">
    <text evidence="1 5 6">Belongs to the peptidase S8 family.</text>
</comment>
<protein>
    <submittedName>
        <fullName evidence="10">Serine protease</fullName>
    </submittedName>
</protein>
<dbReference type="SUPFAM" id="SSF52743">
    <property type="entry name" value="Subtilisin-like"/>
    <property type="match status" value="1"/>
</dbReference>
<evidence type="ECO:0000256" key="6">
    <source>
        <dbReference type="RuleBase" id="RU003355"/>
    </source>
</evidence>
<dbReference type="InterPro" id="IPR050131">
    <property type="entry name" value="Peptidase_S8_subtilisin-like"/>
</dbReference>
<dbReference type="InterPro" id="IPR023827">
    <property type="entry name" value="Peptidase_S8_Asp-AS"/>
</dbReference>
<dbReference type="PROSITE" id="PS00137">
    <property type="entry name" value="SUBTILASE_HIS"/>
    <property type="match status" value="1"/>
</dbReference>
<dbReference type="OrthoDB" id="9813435at2"/>
<proteinExistence type="inferred from homology"/>
<feature type="compositionally biased region" description="Low complexity" evidence="7">
    <location>
        <begin position="101"/>
        <end position="128"/>
    </location>
</feature>
<reference evidence="11" key="1">
    <citation type="journal article" date="2021" name="Curr. Microbiol.">
        <title>Complete genome of nocamycin-producing strain Saccharothrix syringae NRRL B-16468 reveals the biosynthetic potential for secondary metabolites.</title>
        <authorList>
            <person name="Mo X."/>
            <person name="Yang S."/>
        </authorList>
    </citation>
    <scope>NUCLEOTIDE SEQUENCE [LARGE SCALE GENOMIC DNA]</scope>
    <source>
        <strain evidence="11">ATCC 51364 / DSM 43886 / JCM 6844 / KCTC 9398 / NBRC 14523 / NRRL B-16468 / INA 2240</strain>
    </source>
</reference>
<sequence>MKRRSLPVVLVLLASGLAAVPTQAAAQALIGYTVLVESGANRDAAIAAIRAAGGTVVKQNTAVGTVTARAPESGFIEQVTASDAVFGAARDFTVEETTAEASGSGSSGSVSGSVSAGSVSGSAGSGSVQGVEPDPLEDQQWGLRMVRADLARDKQLGSGGVYVGVLDSGIDGSHPDLSARLDRSLSRNFTRDIPLVDGPCEVKGCVDPVDVDDDGHGTHVAGIIAASANGFGTAGVAPRVTLVNLRAQQDSGYQFLQPTVDALTYGADIGLDVINMSFFLDPWRYNCSANPNDTPAEQIEQRTTVATMQRALDYAYGKGVTLVSSMGNNHEDLGKPRTDTGSPDFPPDGERARPIDNETCLKVPAESEHVLGVTALGPSQAKSDRSDYGVERIDLSAPGGYFKDYFGTPWYETKENRILSTYPRSASLAKGFIDADDNVTPLGVQNHLVKHCVGGTCAFYAFADGTSMASPHVAGVAALTVSQYGTADPARPGTLTMSPARVERILKGTAHKVPCPSPRTVSYEQTGRTPEWNATCEGDLNFNGFYGHGIVDAYHAVTRGGEFPGV</sequence>
<keyword evidence="2 5" id="KW-0645">Protease</keyword>
<evidence type="ECO:0000256" key="5">
    <source>
        <dbReference type="PROSITE-ProRule" id="PRU01240"/>
    </source>
</evidence>
<feature type="active site" description="Charge relay system" evidence="5">
    <location>
        <position position="167"/>
    </location>
</feature>
<evidence type="ECO:0000313" key="11">
    <source>
        <dbReference type="Proteomes" id="UP000325787"/>
    </source>
</evidence>
<dbReference type="KEGG" id="ssyi:EKG83_30525"/>
<evidence type="ECO:0000256" key="7">
    <source>
        <dbReference type="SAM" id="MobiDB-lite"/>
    </source>
</evidence>
<evidence type="ECO:0000256" key="3">
    <source>
        <dbReference type="ARBA" id="ARBA00022801"/>
    </source>
</evidence>
<dbReference type="Pfam" id="PF00082">
    <property type="entry name" value="Peptidase_S8"/>
    <property type="match status" value="1"/>
</dbReference>
<accession>A0A5Q0H4J3</accession>
<dbReference type="PROSITE" id="PS00138">
    <property type="entry name" value="SUBTILASE_SER"/>
    <property type="match status" value="1"/>
</dbReference>
<organism evidence="10 11">
    <name type="scientific">Saccharothrix syringae</name>
    <name type="common">Nocardiopsis syringae</name>
    <dbReference type="NCBI Taxonomy" id="103733"/>
    <lineage>
        <taxon>Bacteria</taxon>
        <taxon>Bacillati</taxon>
        <taxon>Actinomycetota</taxon>
        <taxon>Actinomycetes</taxon>
        <taxon>Pseudonocardiales</taxon>
        <taxon>Pseudonocardiaceae</taxon>
        <taxon>Saccharothrix</taxon>
    </lineage>
</organism>